<gene>
    <name evidence="3" type="ORF">GS429_12050</name>
</gene>
<proteinExistence type="predicted"/>
<dbReference type="Proteomes" id="UP000434101">
    <property type="component" value="Unassembled WGS sequence"/>
</dbReference>
<evidence type="ECO:0000256" key="1">
    <source>
        <dbReference type="SAM" id="MobiDB-lite"/>
    </source>
</evidence>
<dbReference type="Pfam" id="PF23956">
    <property type="entry name" value="DUF7285"/>
    <property type="match status" value="1"/>
</dbReference>
<dbReference type="EMBL" id="WUYX01000037">
    <property type="protein sequence ID" value="MXV62784.1"/>
    <property type="molecule type" value="Genomic_DNA"/>
</dbReference>
<dbReference type="OrthoDB" id="186386at2157"/>
<organism evidence="3 4">
    <name type="scientific">Natronorubrum halalkaliphilum</name>
    <dbReference type="NCBI Taxonomy" id="2691917"/>
    <lineage>
        <taxon>Archaea</taxon>
        <taxon>Methanobacteriati</taxon>
        <taxon>Methanobacteriota</taxon>
        <taxon>Stenosarchaea group</taxon>
        <taxon>Halobacteria</taxon>
        <taxon>Halobacteriales</taxon>
        <taxon>Natrialbaceae</taxon>
        <taxon>Natronorubrum</taxon>
    </lineage>
</organism>
<sequence>MSHLSSSRAQTEPIAALVAVLALSTGIGLYAVYIGGVLPGQSDRTAETTAIDRIWEDLEDEEHGVFPVPEYESGTDRQLREALDQDSLPDGKNVYIAITAYEDGEPTVYAAAHFDSEGDTLREQQLPSSHADFGPPRAAGEPDSTGIATRPISVEVTPADVRGGTLHVEVW</sequence>
<dbReference type="AlphaFoldDB" id="A0A6B0VMK8"/>
<keyword evidence="2" id="KW-0812">Transmembrane</keyword>
<reference evidence="3 4" key="1">
    <citation type="submission" date="2020-01" db="EMBL/GenBank/DDBJ databases">
        <title>Natronorubrum sp. JWXQ-INN 674 isolated from Inner Mongolia Autonomous Region of China.</title>
        <authorList>
            <person name="Xue Q."/>
        </authorList>
    </citation>
    <scope>NUCLEOTIDE SEQUENCE [LARGE SCALE GENOMIC DNA]</scope>
    <source>
        <strain evidence="3 4">JWXQ-INN-674</strain>
    </source>
</reference>
<dbReference type="InterPro" id="IPR055709">
    <property type="entry name" value="DUF7285"/>
</dbReference>
<protein>
    <submittedName>
        <fullName evidence="3">Uncharacterized protein</fullName>
    </submittedName>
</protein>
<dbReference type="RefSeq" id="WP_160065603.1">
    <property type="nucleotide sequence ID" value="NZ_WUYX01000037.1"/>
</dbReference>
<feature type="region of interest" description="Disordered" evidence="1">
    <location>
        <begin position="119"/>
        <end position="147"/>
    </location>
</feature>
<keyword evidence="4" id="KW-1185">Reference proteome</keyword>
<keyword evidence="2" id="KW-1133">Transmembrane helix</keyword>
<evidence type="ECO:0000313" key="4">
    <source>
        <dbReference type="Proteomes" id="UP000434101"/>
    </source>
</evidence>
<accession>A0A6B0VMK8</accession>
<feature type="transmembrane region" description="Helical" evidence="2">
    <location>
        <begin position="14"/>
        <end position="34"/>
    </location>
</feature>
<keyword evidence="2" id="KW-0472">Membrane</keyword>
<comment type="caution">
    <text evidence="3">The sequence shown here is derived from an EMBL/GenBank/DDBJ whole genome shotgun (WGS) entry which is preliminary data.</text>
</comment>
<name>A0A6B0VMK8_9EURY</name>
<evidence type="ECO:0000313" key="3">
    <source>
        <dbReference type="EMBL" id="MXV62784.1"/>
    </source>
</evidence>
<evidence type="ECO:0000256" key="2">
    <source>
        <dbReference type="SAM" id="Phobius"/>
    </source>
</evidence>